<dbReference type="KEGG" id="pej:FYC62_02435"/>
<protein>
    <recommendedName>
        <fullName evidence="3">Tol biopolymer transport system component</fullName>
    </recommendedName>
</protein>
<evidence type="ECO:0008006" key="3">
    <source>
        <dbReference type="Google" id="ProtNLM"/>
    </source>
</evidence>
<dbReference type="EMBL" id="CP043329">
    <property type="protein sequence ID" value="QEK50649.1"/>
    <property type="molecule type" value="Genomic_DNA"/>
</dbReference>
<dbReference type="InterPro" id="IPR011042">
    <property type="entry name" value="6-blade_b-propeller_TolB-like"/>
</dbReference>
<dbReference type="SUPFAM" id="SSF82171">
    <property type="entry name" value="DPP6 N-terminal domain-like"/>
    <property type="match status" value="1"/>
</dbReference>
<name>A0A5C0VEX7_9SPHI</name>
<accession>A0A5C0VEX7</accession>
<sequence>MKSLKYNKKLIINTLSIFILTFNSYMVFGQLFSSEQNPPSVKFNQINTPQFQIIYPTPLEQDAQRMANLLEKMINDVSKSLGRKPKPISIILQNRGVVSNGFVQMAPRRSEFYTIPSQEFDSQDWLNGLALHELRHVVQFDKLVPSLGAPIFEELKLALFGINLPPWFFEGDAVVTETVLSPGGRGRQPYFELALRTNLGSNKHYSYSKNYLGSFKDIVPNYYTLGYFLTSKMRRDFGEQILDKTLSRMARFPIRPYNFTSSLKKHAGIGTSQLYKNTMQELDSLWAKQSDSSGKTLYQTAYHEEAQIPTFYQLPYLTAEGDLVCIKKSYAETPAITLIKNKKEETLLRIGFQLEPNLHYAANLLVWDEYRQDKRYGKQSFNVICIYNLKDKTFKQLTHKSRYFSPALSADGKKIIVVKVSYDNQFSLVELSAQNGEELKSYPNPQNYILQTPQYDDAGKKVVVTALNQDGKTLLVYDLENGAIEKLFAPVRQLISRPTFAKQQILFKAHFNGTDNIYSFDLSTKAISRISDAQFGAYQPSYDPKNQKLYFSDYQHTGHRIVSIDLNSAKSTLRDKEPDNFLQYFKPLISQENTCNVFQDIPEKEYPIKPYKEAAHLFYFHSLRPTNTESEIDNQYVIGFDLASDNKLNTFSSTVGYAYNFGLRNSEYRATVSFKKYYPIFTADYENRGRFSSVRLIRPNGETVVPFTWREHVSNFGITIPFATNWLNKGFSTGFNISSGYTSRYNLSLQPNNFPMQISFPMKYQFFMGLGTLRSERDLATPWLLNFNILYEHLPFDSNFDGSNLILKTFVNTPGLFSNHSLQLNFNWQSNSGVYRFNTDIARASGFLNLPALDRLHNSFLLDYRFPIAYPDWEVGPLAYIKRFKGGIFTDFENIGKGNGLRSYGAELRTDLNILRFYLPNVDFGTKIIMPAEESINKKPIFEFGLILNY</sequence>
<keyword evidence="2" id="KW-1185">Reference proteome</keyword>
<reference evidence="1 2" key="1">
    <citation type="submission" date="2019-08" db="EMBL/GenBank/DDBJ databases">
        <title>Pedobacter sp. nov., isolated from Han river, South Korea.</title>
        <authorList>
            <person name="Lee D.-H."/>
            <person name="Kim Y.-S."/>
            <person name="Hwang E.-M."/>
            <person name="Le Tran T.C."/>
            <person name="Cha C.-J."/>
        </authorList>
    </citation>
    <scope>NUCLEOTIDE SEQUENCE [LARGE SCALE GENOMIC DNA]</scope>
    <source>
        <strain evidence="1 2">CJ43</strain>
    </source>
</reference>
<dbReference type="PANTHER" id="PTHR36842">
    <property type="entry name" value="PROTEIN TOLB HOMOLOG"/>
    <property type="match status" value="1"/>
</dbReference>
<gene>
    <name evidence="1" type="ORF">FYC62_02435</name>
</gene>
<dbReference type="Proteomes" id="UP000323653">
    <property type="component" value="Chromosome"/>
</dbReference>
<dbReference type="Gene3D" id="2.120.10.30">
    <property type="entry name" value="TolB, C-terminal domain"/>
    <property type="match status" value="1"/>
</dbReference>
<dbReference type="AlphaFoldDB" id="A0A5C0VEX7"/>
<organism evidence="1 2">
    <name type="scientific">Pedobacter aquae</name>
    <dbReference type="NCBI Taxonomy" id="2605747"/>
    <lineage>
        <taxon>Bacteria</taxon>
        <taxon>Pseudomonadati</taxon>
        <taxon>Bacteroidota</taxon>
        <taxon>Sphingobacteriia</taxon>
        <taxon>Sphingobacteriales</taxon>
        <taxon>Sphingobacteriaceae</taxon>
        <taxon>Pedobacter</taxon>
    </lineage>
</organism>
<evidence type="ECO:0000313" key="2">
    <source>
        <dbReference type="Proteomes" id="UP000323653"/>
    </source>
</evidence>
<proteinExistence type="predicted"/>
<dbReference type="RefSeq" id="WP_149073777.1">
    <property type="nucleotide sequence ID" value="NZ_CP043329.1"/>
</dbReference>
<dbReference type="PANTHER" id="PTHR36842:SF1">
    <property type="entry name" value="PROTEIN TOLB"/>
    <property type="match status" value="1"/>
</dbReference>
<evidence type="ECO:0000313" key="1">
    <source>
        <dbReference type="EMBL" id="QEK50649.1"/>
    </source>
</evidence>